<dbReference type="Pfam" id="PF00375">
    <property type="entry name" value="SDF"/>
    <property type="match status" value="1"/>
</dbReference>
<dbReference type="GO" id="GO:0005886">
    <property type="term" value="C:plasma membrane"/>
    <property type="evidence" value="ECO:0007669"/>
    <property type="project" value="UniProtKB-SubCell"/>
</dbReference>
<dbReference type="PATRIC" id="fig|537010.4.peg.513"/>
<feature type="transmembrane region" description="Helical" evidence="7">
    <location>
        <begin position="56"/>
        <end position="75"/>
    </location>
</feature>
<keyword evidence="5 7" id="KW-1133">Transmembrane helix</keyword>
<feature type="transmembrane region" description="Helical" evidence="7">
    <location>
        <begin position="359"/>
        <end position="381"/>
    </location>
</feature>
<feature type="transmembrane region" description="Helical" evidence="7">
    <location>
        <begin position="87"/>
        <end position="110"/>
    </location>
</feature>
<dbReference type="PRINTS" id="PR00173">
    <property type="entry name" value="EDTRNSPORT"/>
</dbReference>
<proteinExistence type="predicted"/>
<gene>
    <name evidence="8" type="ORF">HMPREF0322_00556</name>
</gene>
<evidence type="ECO:0000256" key="7">
    <source>
        <dbReference type="SAM" id="Phobius"/>
    </source>
</evidence>
<evidence type="ECO:0000313" key="8">
    <source>
        <dbReference type="EMBL" id="EHL08770.1"/>
    </source>
</evidence>
<feature type="transmembrane region" description="Helical" evidence="7">
    <location>
        <begin position="145"/>
        <end position="166"/>
    </location>
</feature>
<accession>G9XHY0</accession>
<dbReference type="PANTHER" id="PTHR42865">
    <property type="entry name" value="PROTON/GLUTAMATE-ASPARTATE SYMPORTER"/>
    <property type="match status" value="1"/>
</dbReference>
<dbReference type="Proteomes" id="UP000004416">
    <property type="component" value="Unassembled WGS sequence"/>
</dbReference>
<protein>
    <submittedName>
        <fullName evidence="8">Transporter, dicarboxylate/amino acid:cation Na+/H+ symporter family protein</fullName>
    </submittedName>
</protein>
<dbReference type="InterPro" id="IPR001991">
    <property type="entry name" value="Na-dicarboxylate_symporter"/>
</dbReference>
<evidence type="ECO:0000256" key="3">
    <source>
        <dbReference type="ARBA" id="ARBA00022475"/>
    </source>
</evidence>
<name>G9XHY0_DESHA</name>
<keyword evidence="2" id="KW-0813">Transport</keyword>
<evidence type="ECO:0000256" key="5">
    <source>
        <dbReference type="ARBA" id="ARBA00022989"/>
    </source>
</evidence>
<dbReference type="PANTHER" id="PTHR42865:SF7">
    <property type="entry name" value="PROTON_GLUTAMATE-ASPARTATE SYMPORTER"/>
    <property type="match status" value="1"/>
</dbReference>
<feature type="transmembrane region" description="Helical" evidence="7">
    <location>
        <begin position="201"/>
        <end position="223"/>
    </location>
</feature>
<dbReference type="EMBL" id="AFZX01000013">
    <property type="protein sequence ID" value="EHL08770.1"/>
    <property type="molecule type" value="Genomic_DNA"/>
</dbReference>
<dbReference type="SUPFAM" id="SSF118215">
    <property type="entry name" value="Proton glutamate symport protein"/>
    <property type="match status" value="1"/>
</dbReference>
<dbReference type="GO" id="GO:0015293">
    <property type="term" value="F:symporter activity"/>
    <property type="evidence" value="ECO:0007669"/>
    <property type="project" value="UniProtKB-KW"/>
</dbReference>
<keyword evidence="6 7" id="KW-0472">Membrane</keyword>
<reference evidence="8 9" key="1">
    <citation type="submission" date="2011-08" db="EMBL/GenBank/DDBJ databases">
        <authorList>
            <person name="Weinstock G."/>
            <person name="Sodergren E."/>
            <person name="Clifton S."/>
            <person name="Fulton L."/>
            <person name="Fulton B."/>
            <person name="Courtney L."/>
            <person name="Fronick C."/>
            <person name="Harrison M."/>
            <person name="Strong C."/>
            <person name="Farmer C."/>
            <person name="Delahaunty K."/>
            <person name="Markovic C."/>
            <person name="Hall O."/>
            <person name="Minx P."/>
            <person name="Tomlinson C."/>
            <person name="Mitreva M."/>
            <person name="Hou S."/>
            <person name="Chen J."/>
            <person name="Wollam A."/>
            <person name="Pepin K.H."/>
            <person name="Johnson M."/>
            <person name="Bhonagiri V."/>
            <person name="Zhang X."/>
            <person name="Suruliraj S."/>
            <person name="Warren W."/>
            <person name="Chinwalla A."/>
            <person name="Mardis E.R."/>
            <person name="Wilson R.K."/>
        </authorList>
    </citation>
    <scope>NUCLEOTIDE SEQUENCE [LARGE SCALE GENOMIC DNA]</scope>
    <source>
        <strain evidence="8 9">DP7</strain>
    </source>
</reference>
<dbReference type="HOGENOM" id="CLU_019375_7_1_9"/>
<dbReference type="Gene3D" id="1.10.3860.10">
    <property type="entry name" value="Sodium:dicarboxylate symporter"/>
    <property type="match status" value="1"/>
</dbReference>
<evidence type="ECO:0000256" key="1">
    <source>
        <dbReference type="ARBA" id="ARBA00004651"/>
    </source>
</evidence>
<comment type="caution">
    <text evidence="8">The sequence shown here is derived from an EMBL/GenBank/DDBJ whole genome shotgun (WGS) entry which is preliminary data.</text>
</comment>
<sequence>MEVKSMAVEAAVKKNGKKLSLTTQIVIGTIGGIVFGALIGPWAANFKFLGDVWIRMLQMSMVPLVMTAVAMAVGGTEARSVGKMGALAVKWILTFTLISTALGYVLGLIFQPGVGVTIIDPAQITEIPQASSFQDTILSFFSTNIIGSMASGAMVACMVFSILFGLGMSAYTTNSGDTSVINGVKALNACILNIIKIVMKLAPIGVFCLLANAAGTIGFGIIIPMVKFYGAMLVGVIIQFLIYFPLAAMLCKISPLKMPKKFAKMSVVALTTTSSAISLPTEMEDAVTKFGISRRVVDFVAPIGMSMNSTGAAQCYILVILFLSQASGVVLSPMQIGLAVLLSVLMSTGNVGIPGATVVTYTFLAASMGLPLDGIALLLGIDWFVGQLRTVLNVDVDVLIALLVANKTGELDRDVYNEKKAVQYVQ</sequence>
<dbReference type="AlphaFoldDB" id="G9XHY0"/>
<evidence type="ECO:0000256" key="2">
    <source>
        <dbReference type="ARBA" id="ARBA00022448"/>
    </source>
</evidence>
<evidence type="ECO:0000256" key="4">
    <source>
        <dbReference type="ARBA" id="ARBA00022692"/>
    </source>
</evidence>
<feature type="transmembrane region" description="Helical" evidence="7">
    <location>
        <begin position="21"/>
        <end position="44"/>
    </location>
</feature>
<organism evidence="8 9">
    <name type="scientific">Desulfitobacterium hafniense DP7</name>
    <dbReference type="NCBI Taxonomy" id="537010"/>
    <lineage>
        <taxon>Bacteria</taxon>
        <taxon>Bacillati</taxon>
        <taxon>Bacillota</taxon>
        <taxon>Clostridia</taxon>
        <taxon>Eubacteriales</taxon>
        <taxon>Desulfitobacteriaceae</taxon>
        <taxon>Desulfitobacterium</taxon>
    </lineage>
</organism>
<keyword evidence="4 7" id="KW-0812">Transmembrane</keyword>
<dbReference type="InterPro" id="IPR036458">
    <property type="entry name" value="Na:dicarbo_symporter_sf"/>
</dbReference>
<comment type="subcellular location">
    <subcellularLocation>
        <location evidence="1">Cell membrane</location>
        <topology evidence="1">Multi-pass membrane protein</topology>
    </subcellularLocation>
</comment>
<evidence type="ECO:0000256" key="6">
    <source>
        <dbReference type="ARBA" id="ARBA00023136"/>
    </source>
</evidence>
<evidence type="ECO:0000313" key="9">
    <source>
        <dbReference type="Proteomes" id="UP000004416"/>
    </source>
</evidence>
<keyword evidence="3" id="KW-1003">Cell membrane</keyword>
<feature type="transmembrane region" description="Helical" evidence="7">
    <location>
        <begin position="229"/>
        <end position="250"/>
    </location>
</feature>